<dbReference type="RefSeq" id="WP_380901165.1">
    <property type="nucleotide sequence ID" value="NZ_JBHUFU010000009.1"/>
</dbReference>
<keyword evidence="2" id="KW-1185">Reference proteome</keyword>
<sequence length="216" mass="21530">MTEAAPTGVPAGTVIGLDAGLGGLHEADHLLLALAGQLPEVAFACTHRVPEAPGRIVLSLALPDAVAAETALDRLAASGGSPASLLPPGTHAVLGDRRLPLPGGADGRPAATEGWGAARAAAAECAARTGGRAVVFPGSADLPAVLAVGEVPERSAITAVEVLGGTPVDPAAALDTRNHLRPEWRDGALLLKLVPARGGYLPFDLPDPHPCCAAHG</sequence>
<protein>
    <submittedName>
        <fullName evidence="1">Uncharacterized protein</fullName>
    </submittedName>
</protein>
<name>A0ABW4PKU8_9ACTN</name>
<dbReference type="EMBL" id="JBHUFU010000009">
    <property type="protein sequence ID" value="MFD1831343.1"/>
    <property type="molecule type" value="Genomic_DNA"/>
</dbReference>
<evidence type="ECO:0000313" key="2">
    <source>
        <dbReference type="Proteomes" id="UP001597365"/>
    </source>
</evidence>
<dbReference type="Proteomes" id="UP001597365">
    <property type="component" value="Unassembled WGS sequence"/>
</dbReference>
<evidence type="ECO:0000313" key="1">
    <source>
        <dbReference type="EMBL" id="MFD1831343.1"/>
    </source>
</evidence>
<organism evidence="1 2">
    <name type="scientific">Streptomyces desertarenae</name>
    <dbReference type="NCBI Taxonomy" id="2666184"/>
    <lineage>
        <taxon>Bacteria</taxon>
        <taxon>Bacillati</taxon>
        <taxon>Actinomycetota</taxon>
        <taxon>Actinomycetes</taxon>
        <taxon>Kitasatosporales</taxon>
        <taxon>Streptomycetaceae</taxon>
        <taxon>Streptomyces</taxon>
    </lineage>
</organism>
<comment type="caution">
    <text evidence="1">The sequence shown here is derived from an EMBL/GenBank/DDBJ whole genome shotgun (WGS) entry which is preliminary data.</text>
</comment>
<accession>A0ABW4PKU8</accession>
<gene>
    <name evidence="1" type="ORF">ACFSJS_16995</name>
</gene>
<reference evidence="2" key="1">
    <citation type="journal article" date="2019" name="Int. J. Syst. Evol. Microbiol.">
        <title>The Global Catalogue of Microorganisms (GCM) 10K type strain sequencing project: providing services to taxonomists for standard genome sequencing and annotation.</title>
        <authorList>
            <consortium name="The Broad Institute Genomics Platform"/>
            <consortium name="The Broad Institute Genome Sequencing Center for Infectious Disease"/>
            <person name="Wu L."/>
            <person name="Ma J."/>
        </authorList>
    </citation>
    <scope>NUCLEOTIDE SEQUENCE [LARGE SCALE GENOMIC DNA]</scope>
    <source>
        <strain evidence="2">CGMCC 4.7455</strain>
    </source>
</reference>
<proteinExistence type="predicted"/>